<gene>
    <name evidence="2" type="ORF">HYPSUDRAFT_203019</name>
</gene>
<evidence type="ECO:0000313" key="2">
    <source>
        <dbReference type="EMBL" id="KJA21465.1"/>
    </source>
</evidence>
<organism evidence="2 3">
    <name type="scientific">Hypholoma sublateritium (strain FD-334 SS-4)</name>
    <dbReference type="NCBI Taxonomy" id="945553"/>
    <lineage>
        <taxon>Eukaryota</taxon>
        <taxon>Fungi</taxon>
        <taxon>Dikarya</taxon>
        <taxon>Basidiomycota</taxon>
        <taxon>Agaricomycotina</taxon>
        <taxon>Agaricomycetes</taxon>
        <taxon>Agaricomycetidae</taxon>
        <taxon>Agaricales</taxon>
        <taxon>Agaricineae</taxon>
        <taxon>Strophariaceae</taxon>
        <taxon>Hypholoma</taxon>
    </lineage>
</organism>
<name>A0A0D2PNJ3_HYPSF</name>
<accession>A0A0D2PNJ3</accession>
<dbReference type="AlphaFoldDB" id="A0A0D2PNJ3"/>
<protein>
    <submittedName>
        <fullName evidence="2">Uncharacterized protein</fullName>
    </submittedName>
</protein>
<proteinExistence type="predicted"/>
<dbReference type="Proteomes" id="UP000054270">
    <property type="component" value="Unassembled WGS sequence"/>
</dbReference>
<dbReference type="EMBL" id="KN817558">
    <property type="protein sequence ID" value="KJA21465.1"/>
    <property type="molecule type" value="Genomic_DNA"/>
</dbReference>
<evidence type="ECO:0000256" key="1">
    <source>
        <dbReference type="SAM" id="MobiDB-lite"/>
    </source>
</evidence>
<feature type="region of interest" description="Disordered" evidence="1">
    <location>
        <begin position="87"/>
        <end position="114"/>
    </location>
</feature>
<reference evidence="3" key="1">
    <citation type="submission" date="2014-04" db="EMBL/GenBank/DDBJ databases">
        <title>Evolutionary Origins and Diversification of the Mycorrhizal Mutualists.</title>
        <authorList>
            <consortium name="DOE Joint Genome Institute"/>
            <consortium name="Mycorrhizal Genomics Consortium"/>
            <person name="Kohler A."/>
            <person name="Kuo A."/>
            <person name="Nagy L.G."/>
            <person name="Floudas D."/>
            <person name="Copeland A."/>
            <person name="Barry K.W."/>
            <person name="Cichocki N."/>
            <person name="Veneault-Fourrey C."/>
            <person name="LaButti K."/>
            <person name="Lindquist E.A."/>
            <person name="Lipzen A."/>
            <person name="Lundell T."/>
            <person name="Morin E."/>
            <person name="Murat C."/>
            <person name="Riley R."/>
            <person name="Ohm R."/>
            <person name="Sun H."/>
            <person name="Tunlid A."/>
            <person name="Henrissat B."/>
            <person name="Grigoriev I.V."/>
            <person name="Hibbett D.S."/>
            <person name="Martin F."/>
        </authorList>
    </citation>
    <scope>NUCLEOTIDE SEQUENCE [LARGE SCALE GENOMIC DNA]</scope>
    <source>
        <strain evidence="3">FD-334 SS-4</strain>
    </source>
</reference>
<feature type="compositionally biased region" description="Basic and acidic residues" evidence="1">
    <location>
        <begin position="89"/>
        <end position="99"/>
    </location>
</feature>
<keyword evidence="3" id="KW-1185">Reference proteome</keyword>
<evidence type="ECO:0000313" key="3">
    <source>
        <dbReference type="Proteomes" id="UP000054270"/>
    </source>
</evidence>
<sequence length="255" mass="27821">MSKIGPWVTAQALGQFPPWICHFTWAIVWVDIWKQQPWLVRFAGIAGANPSTKVRGALECRIGGMLTRRSPTGAYFGACTSGNVQTRRQRLEGSPEMYRRPRPAGTAAASPLPRPPLTDPAIPTLCVTARPSPTASLSHHLFPARRGDKASRIAVIAVAPVLFALECAECEPNDMKPSTQPTRRRYPSREMICSRGAPPLNVQRQCGTAAMAESSRPPQGPSVMLPPLLARSRALVLLPLHSFVSFPSQLHCNTM</sequence>